<evidence type="ECO:0000256" key="2">
    <source>
        <dbReference type="ARBA" id="ARBA00011233"/>
    </source>
</evidence>
<evidence type="ECO:0000256" key="5">
    <source>
        <dbReference type="ARBA" id="ARBA00022692"/>
    </source>
</evidence>
<evidence type="ECO:0000256" key="1">
    <source>
        <dbReference type="ARBA" id="ARBA00004571"/>
    </source>
</evidence>
<evidence type="ECO:0000256" key="7">
    <source>
        <dbReference type="ARBA" id="ARBA00023065"/>
    </source>
</evidence>
<dbReference type="PANTHER" id="PTHR34501:SF9">
    <property type="entry name" value="MAJOR OUTER MEMBRANE PROTEIN P.IA"/>
    <property type="match status" value="1"/>
</dbReference>
<dbReference type="PANTHER" id="PTHR34501">
    <property type="entry name" value="PROTEIN YDDL-RELATED"/>
    <property type="match status" value="1"/>
</dbReference>
<keyword evidence="7" id="KW-0406">Ion transport</keyword>
<proteinExistence type="predicted"/>
<keyword evidence="3" id="KW-0813">Transport</keyword>
<dbReference type="InterPro" id="IPR023614">
    <property type="entry name" value="Porin_dom_sf"/>
</dbReference>
<dbReference type="OrthoDB" id="8520696at2"/>
<dbReference type="CDD" id="cd00342">
    <property type="entry name" value="gram_neg_porins"/>
    <property type="match status" value="1"/>
</dbReference>
<keyword evidence="4" id="KW-1134">Transmembrane beta strand</keyword>
<evidence type="ECO:0000256" key="3">
    <source>
        <dbReference type="ARBA" id="ARBA00022448"/>
    </source>
</evidence>
<dbReference type="AlphaFoldDB" id="A0A4Q1HF76"/>
<sequence>MKRYPLAFAIAASSVSMPAHSASEVQLYGAIDAGYQYLHIKGLGHSSGLVSGGQGASRFGLRGIEDLGDGLKARFQLEGSFDATNGKAGVPGRGVFGRTTWLGLEGDFGEFRMGRQTLAASDMTDVFSPFGSSYKLAGAGSAINSNTTPRADNTLKFISPNLGGFQATASYAFDAHLAQNKDGLNGTFLDKDAQDRVFSGAASYGSQAWKLVAYYQQATLESHTSSFGKHYDVSPREYGLGGKVTFGPTTLHAGWAQHRDAYINGVHPNNLGQASVFRGGVVNGYTLGASHEIGAGKLLGQVQWNAPNRDVHWLGKRAHDQKVYSVGYSHGLSKRTNVYTYVAYLDGAWYDKDWNATQFIVGMQHRF</sequence>
<keyword evidence="14" id="KW-1185">Reference proteome</keyword>
<evidence type="ECO:0000313" key="13">
    <source>
        <dbReference type="EMBL" id="RXN85335.1"/>
    </source>
</evidence>
<organism evidence="13 14">
    <name type="scientific">Achromobacter aloeverae</name>
    <dbReference type="NCBI Taxonomy" id="1750518"/>
    <lineage>
        <taxon>Bacteria</taxon>
        <taxon>Pseudomonadati</taxon>
        <taxon>Pseudomonadota</taxon>
        <taxon>Betaproteobacteria</taxon>
        <taxon>Burkholderiales</taxon>
        <taxon>Alcaligenaceae</taxon>
        <taxon>Achromobacter</taxon>
    </lineage>
</organism>
<dbReference type="Proteomes" id="UP000290849">
    <property type="component" value="Unassembled WGS sequence"/>
</dbReference>
<keyword evidence="6 11" id="KW-0732">Signal</keyword>
<evidence type="ECO:0000256" key="9">
    <source>
        <dbReference type="ARBA" id="ARBA00023136"/>
    </source>
</evidence>
<protein>
    <recommendedName>
        <fullName evidence="12">Porin domain-containing protein</fullName>
    </recommendedName>
</protein>
<comment type="caution">
    <text evidence="13">The sequence shown here is derived from an EMBL/GenBank/DDBJ whole genome shotgun (WGS) entry which is preliminary data.</text>
</comment>
<comment type="subunit">
    <text evidence="2">Homotrimer.</text>
</comment>
<keyword evidence="9" id="KW-0472">Membrane</keyword>
<evidence type="ECO:0000256" key="6">
    <source>
        <dbReference type="ARBA" id="ARBA00022729"/>
    </source>
</evidence>
<keyword evidence="10" id="KW-0998">Cell outer membrane</keyword>
<dbReference type="InterPro" id="IPR033900">
    <property type="entry name" value="Gram_neg_porin_domain"/>
</dbReference>
<gene>
    <name evidence="13" type="ORF">C7R54_22870</name>
</gene>
<keyword evidence="5" id="KW-0812">Transmembrane</keyword>
<dbReference type="EMBL" id="PYAL01000007">
    <property type="protein sequence ID" value="RXN85335.1"/>
    <property type="molecule type" value="Genomic_DNA"/>
</dbReference>
<dbReference type="Gene3D" id="2.40.160.10">
    <property type="entry name" value="Porin"/>
    <property type="match status" value="1"/>
</dbReference>
<evidence type="ECO:0000256" key="8">
    <source>
        <dbReference type="ARBA" id="ARBA00023114"/>
    </source>
</evidence>
<comment type="subcellular location">
    <subcellularLocation>
        <location evidence="1">Cell outer membrane</location>
        <topology evidence="1">Multi-pass membrane protein</topology>
    </subcellularLocation>
</comment>
<dbReference type="GO" id="GO:0046930">
    <property type="term" value="C:pore complex"/>
    <property type="evidence" value="ECO:0007669"/>
    <property type="project" value="UniProtKB-KW"/>
</dbReference>
<dbReference type="GO" id="GO:0006811">
    <property type="term" value="P:monoatomic ion transport"/>
    <property type="evidence" value="ECO:0007669"/>
    <property type="project" value="UniProtKB-KW"/>
</dbReference>
<dbReference type="Pfam" id="PF13609">
    <property type="entry name" value="Porin_4"/>
    <property type="match status" value="1"/>
</dbReference>
<evidence type="ECO:0000259" key="12">
    <source>
        <dbReference type="Pfam" id="PF13609"/>
    </source>
</evidence>
<evidence type="ECO:0000256" key="4">
    <source>
        <dbReference type="ARBA" id="ARBA00022452"/>
    </source>
</evidence>
<dbReference type="GO" id="GO:0009279">
    <property type="term" value="C:cell outer membrane"/>
    <property type="evidence" value="ECO:0007669"/>
    <property type="project" value="UniProtKB-SubCell"/>
</dbReference>
<dbReference type="PRINTS" id="PR00184">
    <property type="entry name" value="NEISSPPORIN"/>
</dbReference>
<feature type="domain" description="Porin" evidence="12">
    <location>
        <begin position="10"/>
        <end position="346"/>
    </location>
</feature>
<accession>A0A4Q1HF76</accession>
<evidence type="ECO:0000256" key="11">
    <source>
        <dbReference type="SAM" id="SignalP"/>
    </source>
</evidence>
<feature type="signal peptide" evidence="11">
    <location>
        <begin position="1"/>
        <end position="21"/>
    </location>
</feature>
<dbReference type="GO" id="GO:0015288">
    <property type="term" value="F:porin activity"/>
    <property type="evidence" value="ECO:0007669"/>
    <property type="project" value="UniProtKB-KW"/>
</dbReference>
<dbReference type="RefSeq" id="WP_129152900.1">
    <property type="nucleotide sequence ID" value="NZ_JBHSDO010000005.1"/>
</dbReference>
<reference evidence="13 14" key="1">
    <citation type="journal article" date="2017" name="Int. J. Syst. Evol. Microbiol.">
        <title>Achromobacter aloeverae sp. nov., isolated from the root of Aloe vera (L.) Burm.f.</title>
        <authorList>
            <person name="Kuncharoen N."/>
            <person name="Muramatsu Y."/>
            <person name="Shibata C."/>
            <person name="Kamakura Y."/>
            <person name="Nakagawa Y."/>
            <person name="Tanasupawat S."/>
        </authorList>
    </citation>
    <scope>NUCLEOTIDE SEQUENCE [LARGE SCALE GENOMIC DNA]</scope>
    <source>
        <strain evidence="13 14">AVA-1</strain>
    </source>
</reference>
<evidence type="ECO:0000313" key="14">
    <source>
        <dbReference type="Proteomes" id="UP000290849"/>
    </source>
</evidence>
<dbReference type="SUPFAM" id="SSF56935">
    <property type="entry name" value="Porins"/>
    <property type="match status" value="1"/>
</dbReference>
<dbReference type="InterPro" id="IPR002299">
    <property type="entry name" value="Porin_Neis"/>
</dbReference>
<dbReference type="InterPro" id="IPR050298">
    <property type="entry name" value="Gram-neg_bact_OMP"/>
</dbReference>
<name>A0A4Q1HF76_9BURK</name>
<feature type="chain" id="PRO_5020535301" description="Porin domain-containing protein" evidence="11">
    <location>
        <begin position="22"/>
        <end position="367"/>
    </location>
</feature>
<evidence type="ECO:0000256" key="10">
    <source>
        <dbReference type="ARBA" id="ARBA00023237"/>
    </source>
</evidence>
<keyword evidence="8" id="KW-0626">Porin</keyword>